<organism evidence="1 2">
    <name type="scientific">Paraphaeosphaeria minitans</name>
    <dbReference type="NCBI Taxonomy" id="565426"/>
    <lineage>
        <taxon>Eukaryota</taxon>
        <taxon>Fungi</taxon>
        <taxon>Dikarya</taxon>
        <taxon>Ascomycota</taxon>
        <taxon>Pezizomycotina</taxon>
        <taxon>Dothideomycetes</taxon>
        <taxon>Pleosporomycetidae</taxon>
        <taxon>Pleosporales</taxon>
        <taxon>Massarineae</taxon>
        <taxon>Didymosphaeriaceae</taxon>
        <taxon>Paraphaeosphaeria</taxon>
    </lineage>
</organism>
<proteinExistence type="predicted"/>
<gene>
    <name evidence="1" type="ORF">PMIN01_10202</name>
</gene>
<protein>
    <submittedName>
        <fullName evidence="1">Uncharacterized protein</fullName>
    </submittedName>
</protein>
<evidence type="ECO:0000313" key="1">
    <source>
        <dbReference type="EMBL" id="KAF9732273.1"/>
    </source>
</evidence>
<keyword evidence="2" id="KW-1185">Reference proteome</keyword>
<dbReference type="AlphaFoldDB" id="A0A9P6GBL6"/>
<sequence>MERRVKYSANEVVDDKFSSRPGGDFFRFPIPVYKHSLYPNSTEQDGKNRWVGTIPADEPAPDHDAVDATTLSGDALAQALVGPGAEEDPADTHLKHVAQMFFAAHTWIGGPDMPNSRALMWFVRVDPSFVPEAGVSGRGYVYGVELRNSRLKPARDNQYKLYILLCLMVELGAVEINPVSRRMYEARVRQDGGGVDIAWKGDWGCDAEDWDSRLLVDLAFKKIWNSVIEYYHSKEGQGSPTKFSCPLLFLNSNVEGVGEIQKSAVKEIDIAPWMAERHNGLSVVVDSGIGMVAFAVAEVGDAVNGAAVLIHVDDALDVLAVDEEDVTEMLPFNKVVPLEESVLPVDDGAKDVFESEVVVGLTEAIVLMIVVEVKLVLVLVLVDTLAKEELDETIAEDVDDETVLLEEDEAVIVTITVTVVGLAEVEEDVVEEKDIDSELLVEDSLFLEVPGVVDDLVGTALEEYDVVDEMLLDKADVVGATVLVVEVLVGAALLDEDVEATLLDEDVVETAGLVVEVIVGVTLLGEDAVALTVAVVAVKLTDFVLDACGSTMYTFNR</sequence>
<dbReference type="EMBL" id="WJXW01000011">
    <property type="protein sequence ID" value="KAF9732273.1"/>
    <property type="molecule type" value="Genomic_DNA"/>
</dbReference>
<evidence type="ECO:0000313" key="2">
    <source>
        <dbReference type="Proteomes" id="UP000756921"/>
    </source>
</evidence>
<dbReference type="OrthoDB" id="10613840at2759"/>
<accession>A0A9P6GBL6</accession>
<name>A0A9P6GBL6_9PLEO</name>
<comment type="caution">
    <text evidence="1">The sequence shown here is derived from an EMBL/GenBank/DDBJ whole genome shotgun (WGS) entry which is preliminary data.</text>
</comment>
<reference evidence="1" key="1">
    <citation type="journal article" date="2020" name="Mol. Plant Microbe Interact.">
        <title>Genome Sequence of the Biocontrol Agent Coniothyrium minitans strain Conio (IMI 134523).</title>
        <authorList>
            <person name="Patel D."/>
            <person name="Shittu T.A."/>
            <person name="Baroncelli R."/>
            <person name="Muthumeenakshi S."/>
            <person name="Osborne T.H."/>
            <person name="Janganan T.K."/>
            <person name="Sreenivasaprasad S."/>
        </authorList>
    </citation>
    <scope>NUCLEOTIDE SEQUENCE</scope>
    <source>
        <strain evidence="1">Conio</strain>
    </source>
</reference>
<dbReference type="Proteomes" id="UP000756921">
    <property type="component" value="Unassembled WGS sequence"/>
</dbReference>